<dbReference type="Pfam" id="PF06381">
    <property type="entry name" value="Phage_portal_3"/>
    <property type="match status" value="1"/>
</dbReference>
<keyword evidence="4" id="KW-0964">Secreted</keyword>
<sequence>MATQNGNGNGNGSVVAHWDDMASLGAALSGGIYNPQTGMGMVGTDPSRSASVFYGGRLEREQQESLFRNYGLLRKVVCNIPRAATYRWGTPTLPTGSSAKLNALIDALNQIPIHSARHVYKGAKKGFQEALKTAFLTGNSALVMDADDGLPLDQPLNLKRLNSVRKLWLFSRWQLVPDDRSLTVLRQSEHFEIVDHRAMDAPEASWRIHRSRVLWFRGAELIDGYTGSYNQGCDDSILQAMLESFYLYTNGVKGAGRMLEDFDFYVHKITGLLGKLESNPQKAQQVISARLEINRQRRSNFRDMVIDKENEEIAPVSRQVGGYSDMLDHCKNYLLASTDYPPSVLFGEFSAGLNATGMETSERQTWNDTTAQAQQDKCEDNVLTLANVLCAAKSGPTQGNELKGLAWHWHVLYAPSPEENAGLQSQFATMLSTLAQVEQSVIGQVGIRTLWGQNEFNQNLVLPKNYVKFLDDAIAAAVIPPPPEEEMLGEAELEGEEFEGEEQLALEGNDQDQAIADELLDDRTLLDSNDVFFLYHLDASTRSELLAKVKAKNESLAKGKKFNAFGKTTAEIRAFVGEGGDSPASKSKGTAKPASGKAGKYQTSKTSGAIANAIARKTGAKAEDIEQDLRGKIQKAIDKKRRDLKKAGKEVTDKDLRQAARDVVKIEAKGAIAKAKGEPIAPEKAIVKKPKATKAKAVETPEAAEPKKTKTAKKKVVEVEPKPMEEKPVKATKLKEKAKDKLNVGTETKPQKQEKSGSKTGEVRGAAGGREPVPETDEKERKRALETHDVIKGDLSRDQKIDRIAEITGLDKTKAEFALDGISTFTSDAGEIRQFEIGQPLKSDDQEYKDGVKESADGTNLYVRSMPKFKGEIHRGLKFNTDEERDKFISSVSNGFELQALSSFSSDPAIALRFSVGMKKKPGVVISVKSNTKGASVKGVSSVPAEDEIVVPKGAKYKVVKQYVKDGTVHLDVEEDDDVKPQVATPPVNSKAVPANKPKQSPRADSYEQINFKPPVEARQACKKGLELHKAGKSGSGIEPATIKEAMAIAQGKAVTPEKVEKAYRWFARNSRFASAPEGSGAHTDWLIWGGEPFKTFVGKVKRQMEAAQGEQSDSFADERLKLDATCGKGWVGSKPPGCTRAKKGQPIPTAAKPETTPVAKETAQPSKAAPAEQKNRTAGSHSIFSRRLVQAEGDEPEKADIEAMASQLEQKLGLTKKEAKETISSVTSFTGDNYTAIRKAEREGKPTKEGKAINRYIEKAPKYDGEIYRGLSFKTTKELDDFLNTAKEGSSMKPDAVSSFSSDRSIAERFSKDSGNQNSVVLKVKQNRSGASIQDLTLYPEEGEVLVPKNTTYRVASVKRKGNTVEIELEDTAPPLEKSKVEEKKPAKETKVQSFNSQAAIAKFKEGKPLSQEEAAFIKQLLG</sequence>
<proteinExistence type="inferred from homology"/>
<keyword evidence="6" id="KW-0328">Glycosyltransferase</keyword>
<comment type="subcellular location">
    <subcellularLocation>
        <location evidence="1">Secreted</location>
    </subcellularLocation>
</comment>
<evidence type="ECO:0000256" key="4">
    <source>
        <dbReference type="ARBA" id="ARBA00022525"/>
    </source>
</evidence>
<feature type="domain" description="Anti-CBASS protein Acb1-like N-terminal" evidence="12">
    <location>
        <begin position="64"/>
        <end position="430"/>
    </location>
</feature>
<dbReference type="SUPFAM" id="SSF56399">
    <property type="entry name" value="ADP-ribosylation"/>
    <property type="match status" value="2"/>
</dbReference>
<keyword evidence="7" id="KW-0808">Transferase</keyword>
<evidence type="ECO:0000256" key="3">
    <source>
        <dbReference type="ARBA" id="ARBA00012031"/>
    </source>
</evidence>
<comment type="caution">
    <text evidence="13">The sequence shown here is derived from an EMBL/GenBank/DDBJ whole genome shotgun (WGS) entry which is preliminary data.</text>
</comment>
<dbReference type="EC" id="2.4.2.31" evidence="3"/>
<feature type="region of interest" description="Disordered" evidence="11">
    <location>
        <begin position="1127"/>
        <end position="1185"/>
    </location>
</feature>
<evidence type="ECO:0000256" key="6">
    <source>
        <dbReference type="ARBA" id="ARBA00022676"/>
    </source>
</evidence>
<comment type="similarity">
    <text evidence="2">Belongs to the Arg-specific ADP-ribosyltransferase family.</text>
</comment>
<evidence type="ECO:0000259" key="12">
    <source>
        <dbReference type="Pfam" id="PF06381"/>
    </source>
</evidence>
<evidence type="ECO:0000256" key="9">
    <source>
        <dbReference type="ARBA" id="ARBA00023026"/>
    </source>
</evidence>
<keyword evidence="8" id="KW-0548">Nucleotidyltransferase</keyword>
<dbReference type="PANTHER" id="PTHR10339:SF25">
    <property type="entry name" value="SECRETED EXOENZYME S"/>
    <property type="match status" value="1"/>
</dbReference>
<gene>
    <name evidence="13" type="ORF">NDI38_04095</name>
</gene>
<keyword evidence="5" id="KW-0800">Toxin</keyword>
<dbReference type="Pfam" id="PF01129">
    <property type="entry name" value="ART"/>
    <property type="match status" value="1"/>
</dbReference>
<dbReference type="PANTHER" id="PTHR10339">
    <property type="entry name" value="ADP-RIBOSYLTRANSFERASE"/>
    <property type="match status" value="1"/>
</dbReference>
<dbReference type="RefSeq" id="WP_190450554.1">
    <property type="nucleotide sequence ID" value="NZ_JAMPLM010000002.1"/>
</dbReference>
<feature type="compositionally biased region" description="Basic and acidic residues" evidence="11">
    <location>
        <begin position="715"/>
        <end position="742"/>
    </location>
</feature>
<evidence type="ECO:0000256" key="1">
    <source>
        <dbReference type="ARBA" id="ARBA00004613"/>
    </source>
</evidence>
<dbReference type="InterPro" id="IPR050999">
    <property type="entry name" value="ADP-ribosyltransferase_ARG"/>
</dbReference>
<evidence type="ECO:0000256" key="11">
    <source>
        <dbReference type="SAM" id="MobiDB-lite"/>
    </source>
</evidence>
<feature type="compositionally biased region" description="Basic and acidic residues" evidence="11">
    <location>
        <begin position="772"/>
        <end position="787"/>
    </location>
</feature>
<reference evidence="13 14" key="1">
    <citation type="submission" date="2022-04" db="EMBL/GenBank/DDBJ databases">
        <title>Positive selection, recombination, and allopatry shape intraspecific diversity of widespread and dominant cyanobacteria.</title>
        <authorList>
            <person name="Wei J."/>
            <person name="Shu W."/>
            <person name="Hu C."/>
        </authorList>
    </citation>
    <scope>NUCLEOTIDE SEQUENCE [LARGE SCALE GENOMIC DNA]</scope>
    <source>
        <strain evidence="13 14">AS-A4</strain>
    </source>
</reference>
<dbReference type="InterPro" id="IPR024459">
    <property type="entry name" value="Acb1-like_N"/>
</dbReference>
<comment type="catalytic activity">
    <reaction evidence="10">
        <text>L-arginyl-[protein] + NAD(+) = N(omega)-(ADP-D-ribosyl)-L-arginyl-[protein] + nicotinamide + H(+)</text>
        <dbReference type="Rhea" id="RHEA:19149"/>
        <dbReference type="Rhea" id="RHEA-COMP:10532"/>
        <dbReference type="Rhea" id="RHEA-COMP:15087"/>
        <dbReference type="ChEBI" id="CHEBI:15378"/>
        <dbReference type="ChEBI" id="CHEBI:17154"/>
        <dbReference type="ChEBI" id="CHEBI:29965"/>
        <dbReference type="ChEBI" id="CHEBI:57540"/>
        <dbReference type="ChEBI" id="CHEBI:142554"/>
        <dbReference type="EC" id="2.4.2.31"/>
    </reaction>
</comment>
<feature type="compositionally biased region" description="Basic and acidic residues" evidence="11">
    <location>
        <begin position="696"/>
        <end position="708"/>
    </location>
</feature>
<evidence type="ECO:0000256" key="10">
    <source>
        <dbReference type="ARBA" id="ARBA00047597"/>
    </source>
</evidence>
<evidence type="ECO:0000313" key="14">
    <source>
        <dbReference type="Proteomes" id="UP001476950"/>
    </source>
</evidence>
<evidence type="ECO:0000256" key="7">
    <source>
        <dbReference type="ARBA" id="ARBA00022679"/>
    </source>
</evidence>
<accession>A0ABV0KEF2</accession>
<evidence type="ECO:0000256" key="8">
    <source>
        <dbReference type="ARBA" id="ARBA00022695"/>
    </source>
</evidence>
<evidence type="ECO:0000256" key="2">
    <source>
        <dbReference type="ARBA" id="ARBA00009558"/>
    </source>
</evidence>
<organism evidence="13 14">
    <name type="scientific">Stenomitos frigidus AS-A4</name>
    <dbReference type="NCBI Taxonomy" id="2933935"/>
    <lineage>
        <taxon>Bacteria</taxon>
        <taxon>Bacillati</taxon>
        <taxon>Cyanobacteriota</taxon>
        <taxon>Cyanophyceae</taxon>
        <taxon>Leptolyngbyales</taxon>
        <taxon>Leptolyngbyaceae</taxon>
        <taxon>Stenomitos</taxon>
    </lineage>
</organism>
<evidence type="ECO:0000313" key="13">
    <source>
        <dbReference type="EMBL" id="MEP1057607.1"/>
    </source>
</evidence>
<feature type="region of interest" description="Disordered" evidence="11">
    <location>
        <begin position="974"/>
        <end position="1012"/>
    </location>
</feature>
<feature type="region of interest" description="Disordered" evidence="11">
    <location>
        <begin position="577"/>
        <end position="603"/>
    </location>
</feature>
<dbReference type="EMBL" id="JAMPLM010000002">
    <property type="protein sequence ID" value="MEP1057607.1"/>
    <property type="molecule type" value="Genomic_DNA"/>
</dbReference>
<keyword evidence="9" id="KW-0843">Virulence</keyword>
<dbReference type="InterPro" id="IPR000768">
    <property type="entry name" value="ART"/>
</dbReference>
<name>A0ABV0KEF2_9CYAN</name>
<feature type="region of interest" description="Disordered" evidence="11">
    <location>
        <begin position="686"/>
        <end position="787"/>
    </location>
</feature>
<keyword evidence="14" id="KW-1185">Reference proteome</keyword>
<dbReference type="PROSITE" id="PS51996">
    <property type="entry name" value="TR_MART"/>
    <property type="match status" value="1"/>
</dbReference>
<dbReference type="Gene3D" id="3.90.176.10">
    <property type="entry name" value="Toxin ADP-ribosyltransferase, Chain A, domain 1"/>
    <property type="match status" value="2"/>
</dbReference>
<dbReference type="Proteomes" id="UP001476950">
    <property type="component" value="Unassembled WGS sequence"/>
</dbReference>
<protein>
    <recommendedName>
        <fullName evidence="3">NAD(+)--protein-arginine ADP-ribosyltransferase</fullName>
        <ecNumber evidence="3">2.4.2.31</ecNumber>
    </recommendedName>
</protein>
<evidence type="ECO:0000256" key="5">
    <source>
        <dbReference type="ARBA" id="ARBA00022656"/>
    </source>
</evidence>